<feature type="signal peptide" evidence="1">
    <location>
        <begin position="1"/>
        <end position="24"/>
    </location>
</feature>
<organism evidence="2 3">
    <name type="scientific">Pseudoalteromonas luteoviolacea H33</name>
    <dbReference type="NCBI Taxonomy" id="1365251"/>
    <lineage>
        <taxon>Bacteria</taxon>
        <taxon>Pseudomonadati</taxon>
        <taxon>Pseudomonadota</taxon>
        <taxon>Gammaproteobacteria</taxon>
        <taxon>Alteromonadales</taxon>
        <taxon>Pseudoalteromonadaceae</taxon>
        <taxon>Pseudoalteromonas</taxon>
    </lineage>
</organism>
<proteinExistence type="predicted"/>
<evidence type="ECO:0000256" key="1">
    <source>
        <dbReference type="SAM" id="SignalP"/>
    </source>
</evidence>
<name>A0A162AHR6_9GAMM</name>
<dbReference type="EMBL" id="AUXZ01000077">
    <property type="protein sequence ID" value="KZN50129.1"/>
    <property type="molecule type" value="Genomic_DNA"/>
</dbReference>
<evidence type="ECO:0000313" key="2">
    <source>
        <dbReference type="EMBL" id="KZN50129.1"/>
    </source>
</evidence>
<dbReference type="Proteomes" id="UP000076503">
    <property type="component" value="Unassembled WGS sequence"/>
</dbReference>
<dbReference type="PATRIC" id="fig|1365251.3.peg.2785"/>
<evidence type="ECO:0000313" key="3">
    <source>
        <dbReference type="Proteomes" id="UP000076503"/>
    </source>
</evidence>
<sequence length="87" mass="9938">MKKQIVSLLLSVPLLAAVSSSSFASDESVKESEIFSSTYKKITVCEYEKAYGSGPLFFERTYNGHIYCPTRMRIGNSTYLINRERWI</sequence>
<dbReference type="RefSeq" id="WP_063362194.1">
    <property type="nucleotide sequence ID" value="NZ_AUXZ01000077.1"/>
</dbReference>
<keyword evidence="1" id="KW-0732">Signal</keyword>
<protein>
    <submittedName>
        <fullName evidence="2">Uncharacterized protein</fullName>
    </submittedName>
</protein>
<gene>
    <name evidence="2" type="ORF">N476_17430</name>
</gene>
<comment type="caution">
    <text evidence="2">The sequence shown here is derived from an EMBL/GenBank/DDBJ whole genome shotgun (WGS) entry which is preliminary data.</text>
</comment>
<feature type="chain" id="PRO_5007831206" evidence="1">
    <location>
        <begin position="25"/>
        <end position="87"/>
    </location>
</feature>
<reference evidence="2 3" key="1">
    <citation type="submission" date="2013-07" db="EMBL/GenBank/DDBJ databases">
        <title>Comparative Genomic and Metabolomic Analysis of Twelve Strains of Pseudoalteromonas luteoviolacea.</title>
        <authorList>
            <person name="Vynne N.G."/>
            <person name="Mansson M."/>
            <person name="Gram L."/>
        </authorList>
    </citation>
    <scope>NUCLEOTIDE SEQUENCE [LARGE SCALE GENOMIC DNA]</scope>
    <source>
        <strain evidence="2 3">H33</strain>
    </source>
</reference>
<accession>A0A162AHR6</accession>
<dbReference type="AlphaFoldDB" id="A0A162AHR6"/>